<organism evidence="3 4">
    <name type="scientific">Microthlaspi erraticum</name>
    <dbReference type="NCBI Taxonomy" id="1685480"/>
    <lineage>
        <taxon>Eukaryota</taxon>
        <taxon>Viridiplantae</taxon>
        <taxon>Streptophyta</taxon>
        <taxon>Embryophyta</taxon>
        <taxon>Tracheophyta</taxon>
        <taxon>Spermatophyta</taxon>
        <taxon>Magnoliopsida</taxon>
        <taxon>eudicotyledons</taxon>
        <taxon>Gunneridae</taxon>
        <taxon>Pentapetalae</taxon>
        <taxon>rosids</taxon>
        <taxon>malvids</taxon>
        <taxon>Brassicales</taxon>
        <taxon>Brassicaceae</taxon>
        <taxon>Coluteocarpeae</taxon>
        <taxon>Microthlaspi</taxon>
    </lineage>
</organism>
<evidence type="ECO:0000313" key="4">
    <source>
        <dbReference type="Proteomes" id="UP000467841"/>
    </source>
</evidence>
<dbReference type="OrthoDB" id="1110142at2759"/>
<dbReference type="PANTHER" id="PTHR33710">
    <property type="entry name" value="BNAC02G09200D PROTEIN"/>
    <property type="match status" value="1"/>
</dbReference>
<feature type="domain" description="Endonuclease/exonuclease/phosphatase" evidence="2">
    <location>
        <begin position="4"/>
        <end position="189"/>
    </location>
</feature>
<dbReference type="SUPFAM" id="SSF56219">
    <property type="entry name" value="DNase I-like"/>
    <property type="match status" value="1"/>
</dbReference>
<dbReference type="InterPro" id="IPR005135">
    <property type="entry name" value="Endo/exonuclease/phosphatase"/>
</dbReference>
<feature type="coiled-coil region" evidence="1">
    <location>
        <begin position="251"/>
        <end position="278"/>
    </location>
</feature>
<dbReference type="Proteomes" id="UP000467841">
    <property type="component" value="Unassembled WGS sequence"/>
</dbReference>
<dbReference type="Pfam" id="PF03372">
    <property type="entry name" value="Exo_endo_phos"/>
    <property type="match status" value="1"/>
</dbReference>
<evidence type="ECO:0000256" key="1">
    <source>
        <dbReference type="SAM" id="Coils"/>
    </source>
</evidence>
<accession>A0A6D2JY98</accession>
<reference evidence="3" key="1">
    <citation type="submission" date="2020-01" db="EMBL/GenBank/DDBJ databases">
        <authorList>
            <person name="Mishra B."/>
        </authorList>
    </citation>
    <scope>NUCLEOTIDE SEQUENCE [LARGE SCALE GENOMIC DNA]</scope>
</reference>
<gene>
    <name evidence="3" type="ORF">MERR_LOCUS32505</name>
</gene>
<evidence type="ECO:0000313" key="3">
    <source>
        <dbReference type="EMBL" id="CAA7045270.1"/>
    </source>
</evidence>
<proteinExistence type="predicted"/>
<dbReference type="InterPro" id="IPR036691">
    <property type="entry name" value="Endo/exonu/phosph_ase_sf"/>
</dbReference>
<dbReference type="EMBL" id="CACVBM020001318">
    <property type="protein sequence ID" value="CAA7045270.1"/>
    <property type="molecule type" value="Genomic_DNA"/>
</dbReference>
<dbReference type="Gene3D" id="3.60.10.10">
    <property type="entry name" value="Endonuclease/exonuclease/phosphatase"/>
    <property type="match status" value="1"/>
</dbReference>
<comment type="caution">
    <text evidence="3">The sequence shown here is derived from an EMBL/GenBank/DDBJ whole genome shotgun (WGS) entry which is preliminary data.</text>
</comment>
<protein>
    <recommendedName>
        <fullName evidence="2">Endonuclease/exonuclease/phosphatase domain-containing protein</fullName>
    </recommendedName>
</protein>
<dbReference type="PANTHER" id="PTHR33710:SF79">
    <property type="entry name" value="OS06G0205337 PROTEIN"/>
    <property type="match status" value="1"/>
</dbReference>
<dbReference type="AlphaFoldDB" id="A0A6D2JY98"/>
<dbReference type="GO" id="GO:0003824">
    <property type="term" value="F:catalytic activity"/>
    <property type="evidence" value="ECO:0007669"/>
    <property type="project" value="InterPro"/>
</dbReference>
<sequence length="297" mass="34783">METKNEEEEINKFIPLTDYASKMFVPPNSPGSGGLKLYWKQEIHVQILSSCKSYIDSEISYKGIPFFSTFIYGEPDLPLRKLVWEEFTNLGLSRDKPWFLTGDFNEILDNTEKSGGQQRTEASFGNFREFISQSDLFDLQHTGNFLSWRGTRYSHLIHCRLDRAMANGMWLDLYPTSRCRYLNFEGSDHRPILSEFQPEKKKKRSIFRYDRAMRHNPEITNLVKETWNKLEEDSVDRRIANCRKAISRWNRDNHVNNKKKIDEEKANLEAAMSASTADPAKIENSTRALEIAYRKEE</sequence>
<name>A0A6D2JY98_9BRAS</name>
<evidence type="ECO:0000259" key="2">
    <source>
        <dbReference type="Pfam" id="PF03372"/>
    </source>
</evidence>
<keyword evidence="1" id="KW-0175">Coiled coil</keyword>
<keyword evidence="4" id="KW-1185">Reference proteome</keyword>